<dbReference type="GeneID" id="116308113"/>
<feature type="compositionally biased region" description="Basic residues" evidence="1">
    <location>
        <begin position="141"/>
        <end position="156"/>
    </location>
</feature>
<dbReference type="RefSeq" id="XP_031574346.1">
    <property type="nucleotide sequence ID" value="XM_031718486.1"/>
</dbReference>
<sequence>MVEELVKEKLPKSKLDDLMSKYLRPENCKLLVNRAVWNQLSQNTKATDRAFQKSQQYFITAMYAMMSACEKATGEMKSVLAHSLVLALAGNRELNLRRWESLRPELNSQFASLCNPTTPITDQLFGDDIGKEIDEVNKANRLSKKMSSKRGSRKGYHPYNSQSRQRSSSSSRDGRAYGSRSFLGERGSYRRRGGARQCFVIHLSMSIFNPTQSLEFLGFVLNSDTMTVCFTPRKIEKIVLMCQKYLCGQAYTIREVASLIGTLVSTFSGVEFGPLYYRNLE</sequence>
<dbReference type="Proteomes" id="UP000515163">
    <property type="component" value="Unplaced"/>
</dbReference>
<gene>
    <name evidence="3" type="primary">LOC116308113</name>
</gene>
<evidence type="ECO:0000313" key="2">
    <source>
        <dbReference type="Proteomes" id="UP000515163"/>
    </source>
</evidence>
<dbReference type="PANTHER" id="PTHR34239:SF2">
    <property type="entry name" value="TRANSPOSABLE ELEMENT P TRANSPOSASE_THAP9 CONSERVED DOMAIN-CONTAINING PROTEIN"/>
    <property type="match status" value="1"/>
</dbReference>
<accession>A0A6P8J305</accession>
<dbReference type="AlphaFoldDB" id="A0A6P8J305"/>
<dbReference type="KEGG" id="aten:116308113"/>
<proteinExistence type="predicted"/>
<keyword evidence="2" id="KW-1185">Reference proteome</keyword>
<feature type="region of interest" description="Disordered" evidence="1">
    <location>
        <begin position="140"/>
        <end position="179"/>
    </location>
</feature>
<organism evidence="2 3">
    <name type="scientific">Actinia tenebrosa</name>
    <name type="common">Australian red waratah sea anemone</name>
    <dbReference type="NCBI Taxonomy" id="6105"/>
    <lineage>
        <taxon>Eukaryota</taxon>
        <taxon>Metazoa</taxon>
        <taxon>Cnidaria</taxon>
        <taxon>Anthozoa</taxon>
        <taxon>Hexacorallia</taxon>
        <taxon>Actiniaria</taxon>
        <taxon>Actiniidae</taxon>
        <taxon>Actinia</taxon>
    </lineage>
</organism>
<reference evidence="3" key="1">
    <citation type="submission" date="2025-08" db="UniProtKB">
        <authorList>
            <consortium name="RefSeq"/>
        </authorList>
    </citation>
    <scope>IDENTIFICATION</scope>
    <source>
        <tissue evidence="3">Tentacle</tissue>
    </source>
</reference>
<feature type="compositionally biased region" description="Low complexity" evidence="1">
    <location>
        <begin position="161"/>
        <end position="179"/>
    </location>
</feature>
<evidence type="ECO:0000313" key="3">
    <source>
        <dbReference type="RefSeq" id="XP_031574346.1"/>
    </source>
</evidence>
<evidence type="ECO:0000256" key="1">
    <source>
        <dbReference type="SAM" id="MobiDB-lite"/>
    </source>
</evidence>
<dbReference type="PANTHER" id="PTHR34239">
    <property type="entry name" value="APPLE DOMAIN-CONTAINING PROTEIN"/>
    <property type="match status" value="1"/>
</dbReference>
<dbReference type="OrthoDB" id="5988333at2759"/>
<name>A0A6P8J305_ACTTE</name>
<protein>
    <submittedName>
        <fullName evidence="3">Uncharacterized protein LOC116308113</fullName>
    </submittedName>
</protein>
<dbReference type="InParanoid" id="A0A6P8J305"/>